<protein>
    <recommendedName>
        <fullName evidence="2">Myotubularin phosphatase domain-containing protein</fullName>
    </recommendedName>
</protein>
<comment type="caution">
    <text evidence="3">The sequence shown here is derived from an EMBL/GenBank/DDBJ whole genome shotgun (WGS) entry which is preliminary data.</text>
</comment>
<dbReference type="Pfam" id="PF06602">
    <property type="entry name" value="Myotub-related"/>
    <property type="match status" value="1"/>
</dbReference>
<dbReference type="SUPFAM" id="SSF52799">
    <property type="entry name" value="(Phosphotyrosine protein) phosphatases II"/>
    <property type="match status" value="1"/>
</dbReference>
<dbReference type="PANTHER" id="PTHR10807">
    <property type="entry name" value="MYOTUBULARIN-RELATED"/>
    <property type="match status" value="1"/>
</dbReference>
<evidence type="ECO:0000256" key="1">
    <source>
        <dbReference type="SAM" id="MobiDB-lite"/>
    </source>
</evidence>
<dbReference type="CDD" id="cd14507">
    <property type="entry name" value="PTP-MTM-like"/>
    <property type="match status" value="1"/>
</dbReference>
<dbReference type="EMBL" id="BAAFRS010000247">
    <property type="protein sequence ID" value="GAB1225221.1"/>
    <property type="molecule type" value="Genomic_DNA"/>
</dbReference>
<sequence>MSISRVRVVDPLSTPPPTTKPIKSITKKEKVREPPPVSISIISAVNGESVDSIISSNSFHFLLEGLTHEVFSVQSDGSSQPLTTEKFDTIEIFGRGGAVVHITCDCREIVVQYQSKYASVIVSPTTTVSEVIRSIEHSLGLKGHHILYLNEGRRKRIPLRKNTLIWGLKSDFTLKDINVIIGEEDIIPLQPPFISSDVLCIVEFQNIPPFETIVESTWNYEELVKFLLESIGVDSEVWKEYDLVLKKGYKAIRFEGIVGQWAKEGVIVVEVNKKPGCHVIVVGDYDDKPHKCLRTVEFYRQAPTEDDCWAYASRMSFTVATSNLTLVTSVAQKFQAANTYIFTIDENGITNFADAQSVVGNAKKIIFVKSEEAPGTSFCRALEVLDPFESVVYSQGNLLVTKYRTILVSSSVVSVPHASVAIAQVFIIDDKRDALLLVAKDLQRVIITGDSNKIRKLLKIYYSEDNRLLFPRSVSETYAFRSSGTTSTESEWRALSFTKEFSRLGITSSNGFKVIDNRDGHISVTYPPMVAVPDGVDISSILTFRSKGRIPAICWRGAGNQTISRSAQPLPGALGRARCEADELLLKTLVTLTKGGEILSIFDARPPLNAQANRLQGGGVESNTYYPFCEFQYLSIENIHEVRNAYYKMLKAILMMPHNSYEYKNVIEGCKWYQFLHSILVGAVSIVNKIKEGNSVLVHCSDGWDRTSQLTSLAMIILDPYYRTVEGLLTLIEKEWITFGHRFKQRSGLGCRYDIDVTPIIQSLFRDVKPKDFQKQEQNDNESSPIYGQWIECVEIIRRQQPDAFEYNGDLLIFLLDSLYNCQFANYLEYPNTCSCNISNLLSMVPYVYSHRIKFTNTSFKAVADDIKVSLNPLQFKLWKEYYLRYDKPVVLNI</sequence>
<evidence type="ECO:0000313" key="4">
    <source>
        <dbReference type="Proteomes" id="UP001628156"/>
    </source>
</evidence>
<dbReference type="PANTHER" id="PTHR10807:SF128">
    <property type="entry name" value="PHOSPHATIDYLINOSITOL-3,5-BISPHOSPHATE 3-PHOSPHATASE"/>
    <property type="match status" value="1"/>
</dbReference>
<feature type="domain" description="Myotubularin phosphatase" evidence="2">
    <location>
        <begin position="491"/>
        <end position="883"/>
    </location>
</feature>
<gene>
    <name evidence="3" type="ORF">ENUP19_0247G0013</name>
</gene>
<keyword evidence="4" id="KW-1185">Reference proteome</keyword>
<reference evidence="3 4" key="1">
    <citation type="journal article" date="2019" name="PLoS Negl. Trop. Dis.">
        <title>Whole genome sequencing of Entamoeba nuttalli reveals mammalian host-related molecular signatures and a novel octapeptide-repeat surface protein.</title>
        <authorList>
            <person name="Tanaka M."/>
            <person name="Makiuchi T."/>
            <person name="Komiyama T."/>
            <person name="Shiina T."/>
            <person name="Osaki K."/>
            <person name="Tachibana H."/>
        </authorList>
    </citation>
    <scope>NUCLEOTIDE SEQUENCE [LARGE SCALE GENOMIC DNA]</scope>
    <source>
        <strain evidence="3 4">P19-061405</strain>
    </source>
</reference>
<evidence type="ECO:0000259" key="2">
    <source>
        <dbReference type="PROSITE" id="PS51339"/>
    </source>
</evidence>
<dbReference type="InterPro" id="IPR029021">
    <property type="entry name" value="Prot-tyrosine_phosphatase-like"/>
</dbReference>
<dbReference type="PROSITE" id="PS00383">
    <property type="entry name" value="TYR_PHOSPHATASE_1"/>
    <property type="match status" value="1"/>
</dbReference>
<name>A0ABQ0DQV2_9EUKA</name>
<dbReference type="PROSITE" id="PS51339">
    <property type="entry name" value="PPASE_MYOTUBULARIN"/>
    <property type="match status" value="1"/>
</dbReference>
<organism evidence="3 4">
    <name type="scientific">Entamoeba nuttalli</name>
    <dbReference type="NCBI Taxonomy" id="412467"/>
    <lineage>
        <taxon>Eukaryota</taxon>
        <taxon>Amoebozoa</taxon>
        <taxon>Evosea</taxon>
        <taxon>Archamoebae</taxon>
        <taxon>Mastigamoebida</taxon>
        <taxon>Entamoebidae</taxon>
        <taxon>Entamoeba</taxon>
    </lineage>
</organism>
<dbReference type="Proteomes" id="UP001628156">
    <property type="component" value="Unassembled WGS sequence"/>
</dbReference>
<accession>A0ABQ0DQV2</accession>
<dbReference type="InterPro" id="IPR030564">
    <property type="entry name" value="Myotubularin"/>
</dbReference>
<dbReference type="InterPro" id="IPR016130">
    <property type="entry name" value="Tyr_Pase_AS"/>
</dbReference>
<proteinExistence type="predicted"/>
<dbReference type="InterPro" id="IPR010569">
    <property type="entry name" value="Myotubularin-like_Pase_dom"/>
</dbReference>
<evidence type="ECO:0000313" key="3">
    <source>
        <dbReference type="EMBL" id="GAB1225221.1"/>
    </source>
</evidence>
<feature type="region of interest" description="Disordered" evidence="1">
    <location>
        <begin position="1"/>
        <end position="31"/>
    </location>
</feature>